<dbReference type="Proteomes" id="UP001633002">
    <property type="component" value="Unassembled WGS sequence"/>
</dbReference>
<comment type="caution">
    <text evidence="1">The sequence shown here is derived from an EMBL/GenBank/DDBJ whole genome shotgun (WGS) entry which is preliminary data.</text>
</comment>
<accession>A0ABD3GVU7</accession>
<evidence type="ECO:0000313" key="1">
    <source>
        <dbReference type="EMBL" id="KAL3682776.1"/>
    </source>
</evidence>
<protein>
    <submittedName>
        <fullName evidence="1">Uncharacterized protein</fullName>
    </submittedName>
</protein>
<name>A0ABD3GVU7_9MARC</name>
<keyword evidence="2" id="KW-1185">Reference proteome</keyword>
<proteinExistence type="predicted"/>
<organism evidence="1 2">
    <name type="scientific">Riccia sorocarpa</name>
    <dbReference type="NCBI Taxonomy" id="122646"/>
    <lineage>
        <taxon>Eukaryota</taxon>
        <taxon>Viridiplantae</taxon>
        <taxon>Streptophyta</taxon>
        <taxon>Embryophyta</taxon>
        <taxon>Marchantiophyta</taxon>
        <taxon>Marchantiopsida</taxon>
        <taxon>Marchantiidae</taxon>
        <taxon>Marchantiales</taxon>
        <taxon>Ricciaceae</taxon>
        <taxon>Riccia</taxon>
    </lineage>
</organism>
<dbReference type="AlphaFoldDB" id="A0ABD3GVU7"/>
<reference evidence="1 2" key="1">
    <citation type="submission" date="2024-09" db="EMBL/GenBank/DDBJ databases">
        <title>Chromosome-scale assembly of Riccia sorocarpa.</title>
        <authorList>
            <person name="Paukszto L."/>
        </authorList>
    </citation>
    <scope>NUCLEOTIDE SEQUENCE [LARGE SCALE GENOMIC DNA]</scope>
    <source>
        <strain evidence="1">LP-2024</strain>
        <tissue evidence="1">Aerial parts of the thallus</tissue>
    </source>
</reference>
<gene>
    <name evidence="1" type="ORF">R1sor_000798</name>
</gene>
<sequence length="178" mass="20333">MWATYRKGWSLQEIMLTLPLQRIPKAPTVQDLIKVWMQARANVKIQKENCNIQGHKPPALWIMIGIVQGWFHKQDIAELMSAIKALGFDCVGKWADGKIPDFLPRPITRGQAKILEESNSIYPANMRIEEASWKWEIRGRSSQGWNLSTKCCRTVIAAPNRDMEKFQKHWCDGGSGVA</sequence>
<dbReference type="EMBL" id="JBJQOH010000006">
    <property type="protein sequence ID" value="KAL3682776.1"/>
    <property type="molecule type" value="Genomic_DNA"/>
</dbReference>
<evidence type="ECO:0000313" key="2">
    <source>
        <dbReference type="Proteomes" id="UP001633002"/>
    </source>
</evidence>